<comment type="caution">
    <text evidence="1">The sequence shown here is derived from an EMBL/GenBank/DDBJ whole genome shotgun (WGS) entry which is preliminary data.</text>
</comment>
<dbReference type="RefSeq" id="WP_163382864.1">
    <property type="nucleotide sequence ID" value="NZ_JAUFQS010000047.1"/>
</dbReference>
<accession>A0ABT8CDQ9</accession>
<proteinExistence type="predicted"/>
<keyword evidence="2" id="KW-1185">Reference proteome</keyword>
<evidence type="ECO:0008006" key="3">
    <source>
        <dbReference type="Google" id="ProtNLM"/>
    </source>
</evidence>
<evidence type="ECO:0000313" key="1">
    <source>
        <dbReference type="EMBL" id="MDN3690665.1"/>
    </source>
</evidence>
<sequence>MPSNLNKVAILIFILIVGVSIRGHLQGIPKKAWQLELHRPDKLSVDRRGNIFVSDQNGYLRQFSEQGDSLNIYAPAFSSVLTQLDAFWTVTIFLYSASLQQFEILDRFLNPISRNSIPDLGITGYISQASQGNNHGLWLYDEADLSLKKIDRSSGNTIQRQPLMALLPQSSLQVIQILERKNLLFLQIASEGMHLFDNQANYIKKIDIPGNLPAFIDNENIYSLENNYLIKTNFLSEVSSKLLLPDLPEIRALALTNNKVVLMDANTLMVFNRPESF</sequence>
<dbReference type="Proteomes" id="UP001236663">
    <property type="component" value="Unassembled WGS sequence"/>
</dbReference>
<reference evidence="2" key="1">
    <citation type="journal article" date="2019" name="Int. J. Syst. Evol. Microbiol.">
        <title>The Global Catalogue of Microorganisms (GCM) 10K type strain sequencing project: providing services to taxonomists for standard genome sequencing and annotation.</title>
        <authorList>
            <consortium name="The Broad Institute Genomics Platform"/>
            <consortium name="The Broad Institute Genome Sequencing Center for Infectious Disease"/>
            <person name="Wu L."/>
            <person name="Ma J."/>
        </authorList>
    </citation>
    <scope>NUCLEOTIDE SEQUENCE [LARGE SCALE GENOMIC DNA]</scope>
    <source>
        <strain evidence="2">CECT 7706</strain>
    </source>
</reference>
<dbReference type="EMBL" id="JAUFQS010000047">
    <property type="protein sequence ID" value="MDN3690665.1"/>
    <property type="molecule type" value="Genomic_DNA"/>
</dbReference>
<evidence type="ECO:0000313" key="2">
    <source>
        <dbReference type="Proteomes" id="UP001236663"/>
    </source>
</evidence>
<gene>
    <name evidence="1" type="ORF">QWZ15_22785</name>
</gene>
<protein>
    <recommendedName>
        <fullName evidence="3">NHL repeat containing protein</fullName>
    </recommendedName>
</protein>
<name>A0ABT8CDQ9_9BACT</name>
<organism evidence="1 2">
    <name type="scientific">Cyclobacterium jeungdonense</name>
    <dbReference type="NCBI Taxonomy" id="708087"/>
    <lineage>
        <taxon>Bacteria</taxon>
        <taxon>Pseudomonadati</taxon>
        <taxon>Bacteroidota</taxon>
        <taxon>Cytophagia</taxon>
        <taxon>Cytophagales</taxon>
        <taxon>Cyclobacteriaceae</taxon>
        <taxon>Cyclobacterium</taxon>
    </lineage>
</organism>